<dbReference type="PANTHER" id="PTHR42832:SF3">
    <property type="entry name" value="L-GLUTAMINE--4-(METHYLSULFANYL)-2-OXOBUTANOATE AMINOTRANSFERASE"/>
    <property type="match status" value="1"/>
</dbReference>
<dbReference type="SUPFAM" id="SSF53383">
    <property type="entry name" value="PLP-dependent transferases"/>
    <property type="match status" value="1"/>
</dbReference>
<evidence type="ECO:0000256" key="4">
    <source>
        <dbReference type="RuleBase" id="RU000481"/>
    </source>
</evidence>
<dbReference type="RefSeq" id="WP_058003116.1">
    <property type="nucleotide sequence ID" value="NZ_CP065424.1"/>
</dbReference>
<dbReference type="NCBIfam" id="NF006756">
    <property type="entry name" value="PRK09276.1"/>
    <property type="match status" value="1"/>
</dbReference>
<dbReference type="InterPro" id="IPR015421">
    <property type="entry name" value="PyrdxlP-dep_Trfase_major"/>
</dbReference>
<dbReference type="InterPro" id="IPR015422">
    <property type="entry name" value="PyrdxlP-dep_Trfase_small"/>
</dbReference>
<dbReference type="InterPro" id="IPR004838">
    <property type="entry name" value="NHTrfase_class1_PyrdxlP-BS"/>
</dbReference>
<evidence type="ECO:0000256" key="1">
    <source>
        <dbReference type="ARBA" id="ARBA00001933"/>
    </source>
</evidence>
<dbReference type="AlphaFoldDB" id="A0A8E2IF18"/>
<dbReference type="InterPro" id="IPR004839">
    <property type="entry name" value="Aminotransferase_I/II_large"/>
</dbReference>
<accession>A0A8E2IF18</accession>
<keyword evidence="3 4" id="KW-0808">Transferase</keyword>
<dbReference type="InterPro" id="IPR015424">
    <property type="entry name" value="PyrdxlP-dep_Trfase"/>
</dbReference>
<dbReference type="GO" id="GO:0030170">
    <property type="term" value="F:pyridoxal phosphate binding"/>
    <property type="evidence" value="ECO:0007669"/>
    <property type="project" value="InterPro"/>
</dbReference>
<evidence type="ECO:0000256" key="2">
    <source>
        <dbReference type="ARBA" id="ARBA00022576"/>
    </source>
</evidence>
<dbReference type="EMBL" id="MTLA01000028">
    <property type="protein sequence ID" value="OOP69890.1"/>
    <property type="molecule type" value="Genomic_DNA"/>
</dbReference>
<evidence type="ECO:0000256" key="3">
    <source>
        <dbReference type="ARBA" id="ARBA00022679"/>
    </source>
</evidence>
<keyword evidence="2 4" id="KW-0032">Aminotransferase</keyword>
<name>A0A8E2IF18_9BACI</name>
<feature type="domain" description="Aminotransferase class I/classII large" evidence="5">
    <location>
        <begin position="33"/>
        <end position="383"/>
    </location>
</feature>
<dbReference type="GO" id="GO:0008483">
    <property type="term" value="F:transaminase activity"/>
    <property type="evidence" value="ECO:0007669"/>
    <property type="project" value="UniProtKB-KW"/>
</dbReference>
<sequence length="397" mass="43669">MSSFVSKRVQGLPPYLFSVIDEKKKRLQEEGVDVIDLGIGAPDLPTPNFIVDRLIKELQDPSNFKYSGYAGCQEFREAVASFYKQQYEVDLDPTTEILTLVGSKEGIAHVIPAMIDPGDAALIPDPGYPVYRTATYLAGGQCIDLPLDAQDHYRPIFSQLPPSVCEKAKLMFLNYPGNPTAATVELDVFEEAVAFAKKHQIGVIHDSAYGLVTFDQFKAPSILQVEGAKEIAIEFGSLSKSFNMTGWRIGYAVGNSEIIRALSNVKSNIDTSQFLPIQKAAAEALTSDYHAVEQNNAIYNERLEKMLEALKSIGIHVEKPRGSFFIWAPVPSGFSSSQFAEMVLEETGVIITPGNSFGPSGEGYFRISLSVPTERLDEAVKRIKSLNLEVTKHAPNH</sequence>
<gene>
    <name evidence="6" type="ORF">BWZ43_02625</name>
</gene>
<dbReference type="PROSITE" id="PS00105">
    <property type="entry name" value="AA_TRANSFER_CLASS_1"/>
    <property type="match status" value="1"/>
</dbReference>
<proteinExistence type="inferred from homology"/>
<dbReference type="Gene3D" id="3.40.640.10">
    <property type="entry name" value="Type I PLP-dependent aspartate aminotransferase-like (Major domain)"/>
    <property type="match status" value="1"/>
</dbReference>
<dbReference type="Gene3D" id="3.90.1150.10">
    <property type="entry name" value="Aspartate Aminotransferase, domain 1"/>
    <property type="match status" value="1"/>
</dbReference>
<protein>
    <recommendedName>
        <fullName evidence="4">Aminotransferase</fullName>
        <ecNumber evidence="4">2.6.1.-</ecNumber>
    </recommendedName>
</protein>
<reference evidence="6 7" key="1">
    <citation type="submission" date="2017-01" db="EMBL/GenBank/DDBJ databases">
        <title>Draft genome sequence of Bacillus oleronius.</title>
        <authorList>
            <person name="Allam M."/>
        </authorList>
    </citation>
    <scope>NUCLEOTIDE SEQUENCE [LARGE SCALE GENOMIC DNA]</scope>
    <source>
        <strain evidence="6 7">DSM 9356</strain>
    </source>
</reference>
<evidence type="ECO:0000259" key="5">
    <source>
        <dbReference type="Pfam" id="PF00155"/>
    </source>
</evidence>
<evidence type="ECO:0000313" key="6">
    <source>
        <dbReference type="EMBL" id="OOP69890.1"/>
    </source>
</evidence>
<dbReference type="EC" id="2.6.1.-" evidence="4"/>
<dbReference type="Proteomes" id="UP000189761">
    <property type="component" value="Unassembled WGS sequence"/>
</dbReference>
<dbReference type="PANTHER" id="PTHR42832">
    <property type="entry name" value="AMINO ACID AMINOTRANSFERASE"/>
    <property type="match status" value="1"/>
</dbReference>
<dbReference type="InterPro" id="IPR050881">
    <property type="entry name" value="LL-DAP_aminotransferase"/>
</dbReference>
<comment type="cofactor">
    <cofactor evidence="1 4">
        <name>pyridoxal 5'-phosphate</name>
        <dbReference type="ChEBI" id="CHEBI:597326"/>
    </cofactor>
</comment>
<comment type="caution">
    <text evidence="6">The sequence shown here is derived from an EMBL/GenBank/DDBJ whole genome shotgun (WGS) entry which is preliminary data.</text>
</comment>
<dbReference type="CDD" id="cd00609">
    <property type="entry name" value="AAT_like"/>
    <property type="match status" value="1"/>
</dbReference>
<organism evidence="6 7">
    <name type="scientific">Heyndrickxia oleronia</name>
    <dbReference type="NCBI Taxonomy" id="38875"/>
    <lineage>
        <taxon>Bacteria</taxon>
        <taxon>Bacillati</taxon>
        <taxon>Bacillota</taxon>
        <taxon>Bacilli</taxon>
        <taxon>Bacillales</taxon>
        <taxon>Bacillaceae</taxon>
        <taxon>Heyndrickxia</taxon>
    </lineage>
</organism>
<dbReference type="Pfam" id="PF00155">
    <property type="entry name" value="Aminotran_1_2"/>
    <property type="match status" value="1"/>
</dbReference>
<comment type="similarity">
    <text evidence="4">Belongs to the class-I pyridoxal-phosphate-dependent aminotransferase family.</text>
</comment>
<evidence type="ECO:0000313" key="7">
    <source>
        <dbReference type="Proteomes" id="UP000189761"/>
    </source>
</evidence>
<keyword evidence="7" id="KW-1185">Reference proteome</keyword>